<organism evidence="3 4">
    <name type="scientific">Crassostrea virginica</name>
    <name type="common">Eastern oyster</name>
    <dbReference type="NCBI Taxonomy" id="6565"/>
    <lineage>
        <taxon>Eukaryota</taxon>
        <taxon>Metazoa</taxon>
        <taxon>Spiralia</taxon>
        <taxon>Lophotrochozoa</taxon>
        <taxon>Mollusca</taxon>
        <taxon>Bivalvia</taxon>
        <taxon>Autobranchia</taxon>
        <taxon>Pteriomorphia</taxon>
        <taxon>Ostreida</taxon>
        <taxon>Ostreoidea</taxon>
        <taxon>Ostreidae</taxon>
        <taxon>Crassostrea</taxon>
    </lineage>
</organism>
<feature type="compositionally biased region" description="Polar residues" evidence="1">
    <location>
        <begin position="146"/>
        <end position="162"/>
    </location>
</feature>
<evidence type="ECO:0000259" key="2">
    <source>
        <dbReference type="PROSITE" id="PS50090"/>
    </source>
</evidence>
<accession>A0A8B8AGK9</accession>
<dbReference type="Gene3D" id="1.10.10.60">
    <property type="entry name" value="Homeodomain-like"/>
    <property type="match status" value="1"/>
</dbReference>
<dbReference type="GO" id="GO:0005634">
    <property type="term" value="C:nucleus"/>
    <property type="evidence" value="ECO:0007669"/>
    <property type="project" value="TreeGrafter"/>
</dbReference>
<feature type="region of interest" description="Disordered" evidence="1">
    <location>
        <begin position="74"/>
        <end position="98"/>
    </location>
</feature>
<dbReference type="KEGG" id="cvn:111102122"/>
<dbReference type="RefSeq" id="XP_022290481.1">
    <property type="nucleotide sequence ID" value="XM_022434773.1"/>
</dbReference>
<dbReference type="InterPro" id="IPR001005">
    <property type="entry name" value="SANT/Myb"/>
</dbReference>
<dbReference type="Proteomes" id="UP000694844">
    <property type="component" value="Chromosome 6"/>
</dbReference>
<reference evidence="4" key="1">
    <citation type="submission" date="2025-08" db="UniProtKB">
        <authorList>
            <consortium name="RefSeq"/>
        </authorList>
    </citation>
    <scope>IDENTIFICATION</scope>
    <source>
        <tissue evidence="4">Whole sample</tissue>
    </source>
</reference>
<feature type="domain" description="Myb-like" evidence="2">
    <location>
        <begin position="1"/>
        <end position="72"/>
    </location>
</feature>
<dbReference type="OrthoDB" id="6160731at2759"/>
<gene>
    <name evidence="4" type="primary">LOC111102122</name>
</gene>
<evidence type="ECO:0000313" key="3">
    <source>
        <dbReference type="Proteomes" id="UP000694844"/>
    </source>
</evidence>
<dbReference type="SMART" id="SM00717">
    <property type="entry name" value="SANT"/>
    <property type="match status" value="1"/>
</dbReference>
<name>A0A8B8AGK9_CRAVI</name>
<dbReference type="InterPro" id="IPR028002">
    <property type="entry name" value="Myb_DNA-bind_5"/>
</dbReference>
<keyword evidence="3" id="KW-1185">Reference proteome</keyword>
<dbReference type="GeneID" id="111102122"/>
<evidence type="ECO:0000313" key="4">
    <source>
        <dbReference type="RefSeq" id="XP_022290481.1"/>
    </source>
</evidence>
<feature type="region of interest" description="Disordered" evidence="1">
    <location>
        <begin position="126"/>
        <end position="174"/>
    </location>
</feature>
<evidence type="ECO:0000256" key="1">
    <source>
        <dbReference type="SAM" id="MobiDB-lite"/>
    </source>
</evidence>
<dbReference type="PANTHER" id="PTHR23098:SF16">
    <property type="entry name" value="REGULATORY PROTEIN ZESTE"/>
    <property type="match status" value="1"/>
</dbReference>
<protein>
    <submittedName>
        <fullName evidence="4">Uncharacterized protein LOC111102122</fullName>
    </submittedName>
</protein>
<dbReference type="PROSITE" id="PS50090">
    <property type="entry name" value="MYB_LIKE"/>
    <property type="match status" value="1"/>
</dbReference>
<dbReference type="AlphaFoldDB" id="A0A8B8AGK9"/>
<dbReference type="Pfam" id="PF13873">
    <property type="entry name" value="Myb_DNA-bind_5"/>
    <property type="match status" value="1"/>
</dbReference>
<dbReference type="PANTHER" id="PTHR23098">
    <property type="entry name" value="AGAP001331-PA-RELATED"/>
    <property type="match status" value="1"/>
</dbReference>
<feature type="compositionally biased region" description="Acidic residues" evidence="1">
    <location>
        <begin position="163"/>
        <end position="174"/>
    </location>
</feature>
<proteinExistence type="predicted"/>
<sequence length="267" mass="30488">METRKKNWTAEETAMLVSLFEEHKDVLKGKFSPSLTNADKISTWDFIVASINVLGGNGRTVKEVKKKWQDLQTQTKKKEVSRKRSLMQTGGGPPVPEINEWEKKIIGIMSTTVVSGIMGGRESEIEMSLSPDQAPNEKSTKDKEGSTTLETPQAPNERTTQDQIDDTQMEEDEPEFETVFFTNPESQKTTCAKSAKPTYIDIKKKQRPKAQQKELEHTSELLAIQREMLGLMREDVAIKRKFLDAFQELVQIKKQKSEMHTKTYFEL</sequence>